<comment type="caution">
    <text evidence="6">The sequence shown here is derived from an EMBL/GenBank/DDBJ whole genome shotgun (WGS) entry which is preliminary data.</text>
</comment>
<dbReference type="PROSITE" id="PS00107">
    <property type="entry name" value="PROTEIN_KINASE_ATP"/>
    <property type="match status" value="1"/>
</dbReference>
<dbReference type="PROSITE" id="PS50011">
    <property type="entry name" value="PROTEIN_KINASE_DOM"/>
    <property type="match status" value="1"/>
</dbReference>
<evidence type="ECO:0000256" key="1">
    <source>
        <dbReference type="ARBA" id="ARBA00022741"/>
    </source>
</evidence>
<dbReference type="PANTHER" id="PTHR24348:SF68">
    <property type="entry name" value="SERINE_THREONINE-PROTEIN KINASE ATG1C"/>
    <property type="match status" value="1"/>
</dbReference>
<feature type="domain" description="Protein kinase" evidence="5">
    <location>
        <begin position="37"/>
        <end position="263"/>
    </location>
</feature>
<dbReference type="SMART" id="SM00220">
    <property type="entry name" value="S_TKc"/>
    <property type="match status" value="1"/>
</dbReference>
<sequence>MAFFIPLPSVPKKKASEAQETELNSFTGLPHFTKSQFSNVELIGVGSYGKVFRVKQGSKHYVVKELASTGKREASLFRKEAALLQSLAGHENIVRIHGFSLTEHAMLLGYESFDFSKVGISHEPVHCLKDYLQAVDKLNRFSGFHHTQYHLAKDICAGTRFLHERGIAHRDLKPDNILISNNHYVNSPDVDVQIWWASKPITARLTDFGESRSTLLQTSSLNQTSTSNLYRGSPAYMAPEALLGRADRASLYDLQNMDLWSLG</sequence>
<keyword evidence="4" id="KW-0808">Transferase</keyword>
<evidence type="ECO:0000313" key="7">
    <source>
        <dbReference type="Proteomes" id="UP000230750"/>
    </source>
</evidence>
<keyword evidence="4" id="KW-0418">Kinase</keyword>
<dbReference type="InterPro" id="IPR008271">
    <property type="entry name" value="Ser/Thr_kinase_AS"/>
</dbReference>
<dbReference type="GO" id="GO:0005737">
    <property type="term" value="C:cytoplasm"/>
    <property type="evidence" value="ECO:0007669"/>
    <property type="project" value="TreeGrafter"/>
</dbReference>
<evidence type="ECO:0000256" key="4">
    <source>
        <dbReference type="RuleBase" id="RU000304"/>
    </source>
</evidence>
<dbReference type="InterPro" id="IPR017441">
    <property type="entry name" value="Protein_kinase_ATP_BS"/>
</dbReference>
<dbReference type="Gene3D" id="1.10.510.10">
    <property type="entry name" value="Transferase(Phosphotransferase) domain 1"/>
    <property type="match status" value="1"/>
</dbReference>
<evidence type="ECO:0000259" key="5">
    <source>
        <dbReference type="PROSITE" id="PS50011"/>
    </source>
</evidence>
<keyword evidence="1 3" id="KW-0547">Nucleotide-binding</keyword>
<dbReference type="GO" id="GO:0010506">
    <property type="term" value="P:regulation of autophagy"/>
    <property type="evidence" value="ECO:0007669"/>
    <property type="project" value="InterPro"/>
</dbReference>
<dbReference type="InterPro" id="IPR045269">
    <property type="entry name" value="Atg1-like"/>
</dbReference>
<comment type="similarity">
    <text evidence="4">Belongs to the protein kinase superfamily.</text>
</comment>
<protein>
    <recommendedName>
        <fullName evidence="5">Protein kinase domain-containing protein</fullName>
    </recommendedName>
</protein>
<dbReference type="PANTHER" id="PTHR24348">
    <property type="entry name" value="SERINE/THREONINE-PROTEIN KINASE UNC-51-RELATED"/>
    <property type="match status" value="1"/>
</dbReference>
<dbReference type="GO" id="GO:0005524">
    <property type="term" value="F:ATP binding"/>
    <property type="evidence" value="ECO:0007669"/>
    <property type="project" value="UniProtKB-UniRule"/>
</dbReference>
<dbReference type="Proteomes" id="UP000230750">
    <property type="component" value="Unassembled WGS sequence"/>
</dbReference>
<dbReference type="GO" id="GO:0004674">
    <property type="term" value="F:protein serine/threonine kinase activity"/>
    <property type="evidence" value="ECO:0007669"/>
    <property type="project" value="UniProtKB-KW"/>
</dbReference>
<dbReference type="GO" id="GO:0006914">
    <property type="term" value="P:autophagy"/>
    <property type="evidence" value="ECO:0007669"/>
    <property type="project" value="UniProtKB-ARBA"/>
</dbReference>
<dbReference type="InterPro" id="IPR011009">
    <property type="entry name" value="Kinase-like_dom_sf"/>
</dbReference>
<organism evidence="6 7">
    <name type="scientific">Stichopus japonicus</name>
    <name type="common">Sea cucumber</name>
    <dbReference type="NCBI Taxonomy" id="307972"/>
    <lineage>
        <taxon>Eukaryota</taxon>
        <taxon>Metazoa</taxon>
        <taxon>Echinodermata</taxon>
        <taxon>Eleutherozoa</taxon>
        <taxon>Echinozoa</taxon>
        <taxon>Holothuroidea</taxon>
        <taxon>Aspidochirotacea</taxon>
        <taxon>Aspidochirotida</taxon>
        <taxon>Stichopodidae</taxon>
        <taxon>Apostichopus</taxon>
    </lineage>
</organism>
<dbReference type="SUPFAM" id="SSF56112">
    <property type="entry name" value="Protein kinase-like (PK-like)"/>
    <property type="match status" value="1"/>
</dbReference>
<dbReference type="PROSITE" id="PS00108">
    <property type="entry name" value="PROTEIN_KINASE_ST"/>
    <property type="match status" value="1"/>
</dbReference>
<dbReference type="InterPro" id="IPR000719">
    <property type="entry name" value="Prot_kinase_dom"/>
</dbReference>
<reference evidence="6 7" key="1">
    <citation type="journal article" date="2017" name="PLoS Biol.">
        <title>The sea cucumber genome provides insights into morphological evolution and visceral regeneration.</title>
        <authorList>
            <person name="Zhang X."/>
            <person name="Sun L."/>
            <person name="Yuan J."/>
            <person name="Sun Y."/>
            <person name="Gao Y."/>
            <person name="Zhang L."/>
            <person name="Li S."/>
            <person name="Dai H."/>
            <person name="Hamel J.F."/>
            <person name="Liu C."/>
            <person name="Yu Y."/>
            <person name="Liu S."/>
            <person name="Lin W."/>
            <person name="Guo K."/>
            <person name="Jin S."/>
            <person name="Xu P."/>
            <person name="Storey K.B."/>
            <person name="Huan P."/>
            <person name="Zhang T."/>
            <person name="Zhou Y."/>
            <person name="Zhang J."/>
            <person name="Lin C."/>
            <person name="Li X."/>
            <person name="Xing L."/>
            <person name="Huo D."/>
            <person name="Sun M."/>
            <person name="Wang L."/>
            <person name="Mercier A."/>
            <person name="Li F."/>
            <person name="Yang H."/>
            <person name="Xiang J."/>
        </authorList>
    </citation>
    <scope>NUCLEOTIDE SEQUENCE [LARGE SCALE GENOMIC DNA]</scope>
    <source>
        <strain evidence="6">Shaxun</strain>
        <tissue evidence="6">Muscle</tissue>
    </source>
</reference>
<keyword evidence="4" id="KW-0723">Serine/threonine-protein kinase</keyword>
<gene>
    <name evidence="6" type="ORF">BSL78_06884</name>
</gene>
<evidence type="ECO:0000256" key="3">
    <source>
        <dbReference type="PROSITE-ProRule" id="PRU10141"/>
    </source>
</evidence>
<keyword evidence="7" id="KW-1185">Reference proteome</keyword>
<accession>A0A2G8L7G6</accession>
<dbReference type="STRING" id="307972.A0A2G8L7G6"/>
<proteinExistence type="inferred from homology"/>
<dbReference type="OrthoDB" id="6106497at2759"/>
<evidence type="ECO:0000313" key="6">
    <source>
        <dbReference type="EMBL" id="PIK56198.1"/>
    </source>
</evidence>
<dbReference type="Gene3D" id="3.30.200.20">
    <property type="entry name" value="Phosphorylase Kinase, domain 1"/>
    <property type="match status" value="1"/>
</dbReference>
<feature type="binding site" evidence="3">
    <location>
        <position position="64"/>
    </location>
    <ligand>
        <name>ATP</name>
        <dbReference type="ChEBI" id="CHEBI:30616"/>
    </ligand>
</feature>
<dbReference type="Pfam" id="PF00069">
    <property type="entry name" value="Pkinase"/>
    <property type="match status" value="1"/>
</dbReference>
<evidence type="ECO:0000256" key="2">
    <source>
        <dbReference type="ARBA" id="ARBA00022840"/>
    </source>
</evidence>
<keyword evidence="2 3" id="KW-0067">ATP-binding</keyword>
<dbReference type="EMBL" id="MRZV01000184">
    <property type="protein sequence ID" value="PIK56198.1"/>
    <property type="molecule type" value="Genomic_DNA"/>
</dbReference>
<dbReference type="AlphaFoldDB" id="A0A2G8L7G6"/>
<name>A0A2G8L7G6_STIJA</name>